<evidence type="ECO:0000256" key="1">
    <source>
        <dbReference type="SAM" id="MobiDB-lite"/>
    </source>
</evidence>
<feature type="region of interest" description="Disordered" evidence="1">
    <location>
        <begin position="29"/>
        <end position="56"/>
    </location>
</feature>
<reference evidence="2 3" key="1">
    <citation type="submission" date="2015-01" db="EMBL/GenBank/DDBJ databases">
        <title>Evolution of Trichinella species and genotypes.</title>
        <authorList>
            <person name="Korhonen P.K."/>
            <person name="Edoardo P."/>
            <person name="Giuseppe L.R."/>
            <person name="Gasser R.B."/>
        </authorList>
    </citation>
    <scope>NUCLEOTIDE SEQUENCE [LARGE SCALE GENOMIC DNA]</scope>
    <source>
        <strain evidence="2">ISS13</strain>
    </source>
</reference>
<comment type="caution">
    <text evidence="2">The sequence shown here is derived from an EMBL/GenBank/DDBJ whole genome shotgun (WGS) entry which is preliminary data.</text>
</comment>
<accession>A0A0V1DL35</accession>
<sequence length="56" mass="6212">MKILMETAFLQLYEIPAAVDLLGRNVRAQQVQTSTQDEPASEETSPHLFSTASIAY</sequence>
<evidence type="ECO:0000313" key="2">
    <source>
        <dbReference type="EMBL" id="KRY62158.1"/>
    </source>
</evidence>
<organism evidence="2 3">
    <name type="scientific">Trichinella pseudospiralis</name>
    <name type="common">Parasitic roundworm</name>
    <dbReference type="NCBI Taxonomy" id="6337"/>
    <lineage>
        <taxon>Eukaryota</taxon>
        <taxon>Metazoa</taxon>
        <taxon>Ecdysozoa</taxon>
        <taxon>Nematoda</taxon>
        <taxon>Enoplea</taxon>
        <taxon>Dorylaimia</taxon>
        <taxon>Trichinellida</taxon>
        <taxon>Trichinellidae</taxon>
        <taxon>Trichinella</taxon>
    </lineage>
</organism>
<dbReference type="AlphaFoldDB" id="A0A0V1DL35"/>
<evidence type="ECO:0000313" key="3">
    <source>
        <dbReference type="Proteomes" id="UP000054632"/>
    </source>
</evidence>
<protein>
    <submittedName>
        <fullName evidence="2">Uncharacterized protein</fullName>
    </submittedName>
</protein>
<feature type="compositionally biased region" description="Polar residues" evidence="1">
    <location>
        <begin position="29"/>
        <end position="38"/>
    </location>
</feature>
<name>A0A0V1DL35_TRIPS</name>
<feature type="compositionally biased region" description="Polar residues" evidence="1">
    <location>
        <begin position="47"/>
        <end position="56"/>
    </location>
</feature>
<dbReference type="Proteomes" id="UP000054632">
    <property type="component" value="Unassembled WGS sequence"/>
</dbReference>
<gene>
    <name evidence="2" type="ORF">T4A_5552</name>
</gene>
<proteinExistence type="predicted"/>
<dbReference type="EMBL" id="JYDR01002593">
    <property type="protein sequence ID" value="KRY62158.1"/>
    <property type="molecule type" value="Genomic_DNA"/>
</dbReference>